<dbReference type="PANTHER" id="PTHR45792:SF8">
    <property type="entry name" value="DIACYLGLYCEROL LIPASE-ALPHA"/>
    <property type="match status" value="1"/>
</dbReference>
<feature type="compositionally biased region" description="Gly residues" evidence="4">
    <location>
        <begin position="288"/>
        <end position="299"/>
    </location>
</feature>
<keyword evidence="3" id="KW-0443">Lipid metabolism</keyword>
<dbReference type="OrthoDB" id="438440at2759"/>
<dbReference type="GO" id="GO:0016042">
    <property type="term" value="P:lipid catabolic process"/>
    <property type="evidence" value="ECO:0007669"/>
    <property type="project" value="UniProtKB-KW"/>
</dbReference>
<dbReference type="EMBL" id="JAFCMP010000323">
    <property type="protein sequence ID" value="KAG5181491.1"/>
    <property type="molecule type" value="Genomic_DNA"/>
</dbReference>
<dbReference type="PANTHER" id="PTHR45792">
    <property type="entry name" value="DIACYLGLYCEROL LIPASE HOMOLOG-RELATED"/>
    <property type="match status" value="1"/>
</dbReference>
<proteinExistence type="predicted"/>
<gene>
    <name evidence="5" type="ORF">JKP88DRAFT_349220</name>
</gene>
<dbReference type="AlphaFoldDB" id="A0A835YUE7"/>
<feature type="region of interest" description="Disordered" evidence="4">
    <location>
        <begin position="288"/>
        <end position="329"/>
    </location>
</feature>
<evidence type="ECO:0000256" key="1">
    <source>
        <dbReference type="ARBA" id="ARBA00022801"/>
    </source>
</evidence>
<comment type="caution">
    <text evidence="5">The sequence shown here is derived from an EMBL/GenBank/DDBJ whole genome shotgun (WGS) entry which is preliminary data.</text>
</comment>
<accession>A0A835YUE7</accession>
<reference evidence="5" key="1">
    <citation type="submission" date="2021-02" db="EMBL/GenBank/DDBJ databases">
        <title>First Annotated Genome of the Yellow-green Alga Tribonema minus.</title>
        <authorList>
            <person name="Mahan K.M."/>
        </authorList>
    </citation>
    <scope>NUCLEOTIDE SEQUENCE</scope>
    <source>
        <strain evidence="5">UTEX B ZZ1240</strain>
    </source>
</reference>
<feature type="compositionally biased region" description="Pro residues" evidence="4">
    <location>
        <begin position="84"/>
        <end position="94"/>
    </location>
</feature>
<dbReference type="Gene3D" id="3.40.50.1820">
    <property type="entry name" value="alpha/beta hydrolase"/>
    <property type="match status" value="1"/>
</dbReference>
<organism evidence="5 6">
    <name type="scientific">Tribonema minus</name>
    <dbReference type="NCBI Taxonomy" id="303371"/>
    <lineage>
        <taxon>Eukaryota</taxon>
        <taxon>Sar</taxon>
        <taxon>Stramenopiles</taxon>
        <taxon>Ochrophyta</taxon>
        <taxon>PX clade</taxon>
        <taxon>Xanthophyceae</taxon>
        <taxon>Tribonematales</taxon>
        <taxon>Tribonemataceae</taxon>
        <taxon>Tribonema</taxon>
    </lineage>
</organism>
<protein>
    <submittedName>
        <fullName evidence="5">Uncharacterized protein</fullName>
    </submittedName>
</protein>
<feature type="compositionally biased region" description="Low complexity" evidence="4">
    <location>
        <begin position="95"/>
        <end position="118"/>
    </location>
</feature>
<dbReference type="SUPFAM" id="SSF53474">
    <property type="entry name" value="alpha/beta-Hydrolases"/>
    <property type="match status" value="1"/>
</dbReference>
<feature type="region of interest" description="Disordered" evidence="4">
    <location>
        <begin position="82"/>
        <end position="135"/>
    </location>
</feature>
<dbReference type="InterPro" id="IPR029058">
    <property type="entry name" value="AB_hydrolase_fold"/>
</dbReference>
<keyword evidence="2" id="KW-0442">Lipid degradation</keyword>
<evidence type="ECO:0000313" key="5">
    <source>
        <dbReference type="EMBL" id="KAG5181491.1"/>
    </source>
</evidence>
<name>A0A835YUE7_9STRA</name>
<evidence type="ECO:0000256" key="3">
    <source>
        <dbReference type="ARBA" id="ARBA00023098"/>
    </source>
</evidence>
<dbReference type="GO" id="GO:0016298">
    <property type="term" value="F:lipase activity"/>
    <property type="evidence" value="ECO:0007669"/>
    <property type="project" value="TreeGrafter"/>
</dbReference>
<dbReference type="Proteomes" id="UP000664859">
    <property type="component" value="Unassembled WGS sequence"/>
</dbReference>
<dbReference type="InterPro" id="IPR052214">
    <property type="entry name" value="DAG_Lipase-Related"/>
</dbReference>
<sequence length="504" mass="50107">MAYEVGGRMSKSSLTTADVHAVREEALATGSASVESDALKLMELLVEIEKALSAAEIVECAAADLANPDTAADYAAQAGYVPLPAVPPPPPPPAATEAAEQQTVADASSDAAQAAMQQGDKDNAGDATAGPDSKGGAFTAADAAALAQLPPVPPVTIPVPAGGDTGSSSSSSGAVHCRLLYNAQGKRVVAALADDLGGGALLRALSAAPIALPLAARGLLHETLHTAPAVWAAAHALLAAIAPAVLNFLRSPAGAGATVLFVGHSFAGAVAAVAAGLLDGALAVEGGGGSSGGGSGGSGRRSEGKVGSAEARCKGGSSRRAKGVAEGGDGGMAESASAAASGGYVGAARGRVKCVTFGCPPCVSGAAALPCVTSFVLGDDMVPRVSAQSLEQLKRRLRQVLPRGSGFFGQSLAMGTTLFTDVAGVAAQGLRQRSAAGGDDSALIVPGTVWFVKPRRLRAGATMTKSRSGALRDDVLWQMHDVMLTKSMLSHHSLARYVAVLDRV</sequence>
<keyword evidence="6" id="KW-1185">Reference proteome</keyword>
<evidence type="ECO:0000256" key="2">
    <source>
        <dbReference type="ARBA" id="ARBA00022963"/>
    </source>
</evidence>
<evidence type="ECO:0000313" key="6">
    <source>
        <dbReference type="Proteomes" id="UP000664859"/>
    </source>
</evidence>
<evidence type="ECO:0000256" key="4">
    <source>
        <dbReference type="SAM" id="MobiDB-lite"/>
    </source>
</evidence>
<keyword evidence="1" id="KW-0378">Hydrolase</keyword>